<gene>
    <name evidence="6" type="ORF">SPIROBIBN47_150083</name>
</gene>
<dbReference type="PANTHER" id="PTHR30146">
    <property type="entry name" value="LACI-RELATED TRANSCRIPTIONAL REPRESSOR"/>
    <property type="match status" value="1"/>
</dbReference>
<evidence type="ECO:0000256" key="4">
    <source>
        <dbReference type="ARBA" id="ARBA00023163"/>
    </source>
</evidence>
<evidence type="ECO:0000256" key="1">
    <source>
        <dbReference type="ARBA" id="ARBA00022491"/>
    </source>
</evidence>
<reference evidence="6" key="1">
    <citation type="submission" date="2017-02" db="EMBL/GenBank/DDBJ databases">
        <authorList>
            <person name="Regsiter A."/>
            <person name="William W."/>
        </authorList>
    </citation>
    <scope>NUCLEOTIDE SEQUENCE</scope>
    <source>
        <strain evidence="6">Bib</strain>
    </source>
</reference>
<keyword evidence="2" id="KW-0805">Transcription regulation</keyword>
<dbReference type="GO" id="GO:0000976">
    <property type="term" value="F:transcription cis-regulatory region binding"/>
    <property type="evidence" value="ECO:0007669"/>
    <property type="project" value="TreeGrafter"/>
</dbReference>
<feature type="domain" description="HTH lacI-type" evidence="5">
    <location>
        <begin position="6"/>
        <end position="60"/>
    </location>
</feature>
<dbReference type="PRINTS" id="PR00036">
    <property type="entry name" value="HTHLACI"/>
</dbReference>
<dbReference type="CDD" id="cd01392">
    <property type="entry name" value="HTH_LacI"/>
    <property type="match status" value="1"/>
</dbReference>
<dbReference type="PANTHER" id="PTHR30146:SF148">
    <property type="entry name" value="HTH-TYPE TRANSCRIPTIONAL REPRESSOR PURR-RELATED"/>
    <property type="match status" value="1"/>
</dbReference>
<organism evidence="6">
    <name type="scientific">uncultured spirochete</name>
    <dbReference type="NCBI Taxonomy" id="156406"/>
    <lineage>
        <taxon>Bacteria</taxon>
        <taxon>Pseudomonadati</taxon>
        <taxon>Spirochaetota</taxon>
        <taxon>Spirochaetia</taxon>
        <taxon>Spirochaetales</taxon>
        <taxon>environmental samples</taxon>
    </lineage>
</organism>
<proteinExistence type="predicted"/>
<dbReference type="SUPFAM" id="SSF53822">
    <property type="entry name" value="Periplasmic binding protein-like I"/>
    <property type="match status" value="1"/>
</dbReference>
<dbReference type="Pfam" id="PF00532">
    <property type="entry name" value="Peripla_BP_1"/>
    <property type="match status" value="1"/>
</dbReference>
<protein>
    <submittedName>
        <fullName evidence="6">Transcriptional regulator, LacI family</fullName>
    </submittedName>
</protein>
<dbReference type="Gene3D" id="1.10.260.40">
    <property type="entry name" value="lambda repressor-like DNA-binding domains"/>
    <property type="match status" value="1"/>
</dbReference>
<sequence length="335" mass="37412">MARETVTIRNVAQRANVSTATVSRVLNNDPRVRYETKQVVLEAMESLGYKLNIVARSLKTSRTHTIGVLAPDLAGDFFMFIAESMNRELTLHGYSLVVSTSRDSEEEEAKRIRHLAERLVDGIVLIPVGSSSAYLSQVSALHIPIVFVDRALEGFESDQVLVDNEGGAYEAVCALIGEGHRRIGFLGGKPEVTTAKERFAGYCRAMEEAGLEIEQKYVRFGHPTLPFGYRTMEEIIKDPDSPDTWFIVNLFAHLGATSYLVTEGGERAQHITFAAFDEMPYSPLLRYCRYAVQQPIAEMGKAAANLIIDRIEGKGPPEPQILRFRTRLIQHPLVR</sequence>
<accession>A0A3P3XGG1</accession>
<evidence type="ECO:0000256" key="2">
    <source>
        <dbReference type="ARBA" id="ARBA00023015"/>
    </source>
</evidence>
<dbReference type="InterPro" id="IPR000843">
    <property type="entry name" value="HTH_LacI"/>
</dbReference>
<dbReference type="PROSITE" id="PS50932">
    <property type="entry name" value="HTH_LACI_2"/>
    <property type="match status" value="1"/>
</dbReference>
<keyword evidence="3" id="KW-0238">DNA-binding</keyword>
<name>A0A3P3XGG1_9SPIR</name>
<dbReference type="SUPFAM" id="SSF47413">
    <property type="entry name" value="lambda repressor-like DNA-binding domains"/>
    <property type="match status" value="1"/>
</dbReference>
<evidence type="ECO:0000256" key="3">
    <source>
        <dbReference type="ARBA" id="ARBA00023125"/>
    </source>
</evidence>
<dbReference type="CDD" id="cd06267">
    <property type="entry name" value="PBP1_LacI_sugar_binding-like"/>
    <property type="match status" value="1"/>
</dbReference>
<dbReference type="InterPro" id="IPR001761">
    <property type="entry name" value="Peripla_BP/Lac1_sug-bd_dom"/>
</dbReference>
<dbReference type="Gene3D" id="3.40.50.2300">
    <property type="match status" value="2"/>
</dbReference>
<dbReference type="InterPro" id="IPR010982">
    <property type="entry name" value="Lambda_DNA-bd_dom_sf"/>
</dbReference>
<keyword evidence="1" id="KW-0678">Repressor</keyword>
<dbReference type="AlphaFoldDB" id="A0A3P3XGG1"/>
<dbReference type="EMBL" id="FWDM01000007">
    <property type="protein sequence ID" value="SLM10679.1"/>
    <property type="molecule type" value="Genomic_DNA"/>
</dbReference>
<dbReference type="InterPro" id="IPR028082">
    <property type="entry name" value="Peripla_BP_I"/>
</dbReference>
<keyword evidence="4" id="KW-0804">Transcription</keyword>
<dbReference type="SMART" id="SM00354">
    <property type="entry name" value="HTH_LACI"/>
    <property type="match status" value="1"/>
</dbReference>
<dbReference type="Pfam" id="PF00356">
    <property type="entry name" value="LacI"/>
    <property type="match status" value="1"/>
</dbReference>
<dbReference type="GO" id="GO:0003700">
    <property type="term" value="F:DNA-binding transcription factor activity"/>
    <property type="evidence" value="ECO:0007669"/>
    <property type="project" value="TreeGrafter"/>
</dbReference>
<evidence type="ECO:0000259" key="5">
    <source>
        <dbReference type="PROSITE" id="PS50932"/>
    </source>
</evidence>
<evidence type="ECO:0000313" key="6">
    <source>
        <dbReference type="EMBL" id="SLM10679.1"/>
    </source>
</evidence>